<protein>
    <submittedName>
        <fullName evidence="1">Phage virion morphogenesis protein</fullName>
    </submittedName>
</protein>
<dbReference type="InterPro" id="IPR006522">
    <property type="entry name" value="Phage_virion_morphogenesis"/>
</dbReference>
<dbReference type="HOGENOM" id="CLU_118552_0_0_4"/>
<gene>
    <name evidence="1" type="ORF">GCWU000324_01242</name>
</gene>
<dbReference type="Pfam" id="PF05069">
    <property type="entry name" value="Phage_tail_S"/>
    <property type="match status" value="2"/>
</dbReference>
<keyword evidence="2" id="KW-1185">Reference proteome</keyword>
<dbReference type="AlphaFoldDB" id="C4GGH4"/>
<proteinExistence type="predicted"/>
<evidence type="ECO:0000313" key="1">
    <source>
        <dbReference type="EMBL" id="EEP69329.1"/>
    </source>
</evidence>
<sequence>MTELDQYILQIDHLVQQLSPAQSLNLMRKIGSKIRQSNKQRIKANTEPDGNAFTPSKAHANGRKTRRIGVEQTFLYKGTLHRYRTLHDYGNYYIGYDYHTHATFQAHKDKIHLPTGDGRRRQMFRKIHQYKFLKLKAQSHEAAIGFLSGLTGYIAAAHQYGAETRPERTLLGFSESDLQLIQHLIKEHLNPSH</sequence>
<evidence type="ECO:0000313" key="2">
    <source>
        <dbReference type="Proteomes" id="UP000003009"/>
    </source>
</evidence>
<dbReference type="EMBL" id="ACJW02000002">
    <property type="protein sequence ID" value="EEP69329.1"/>
    <property type="molecule type" value="Genomic_DNA"/>
</dbReference>
<dbReference type="RefSeq" id="WP_003795378.1">
    <property type="nucleotide sequence ID" value="NZ_GG665871.1"/>
</dbReference>
<dbReference type="OrthoDB" id="6402405at2"/>
<accession>C4GGH4</accession>
<comment type="caution">
    <text evidence="1">The sequence shown here is derived from an EMBL/GenBank/DDBJ whole genome shotgun (WGS) entry which is preliminary data.</text>
</comment>
<dbReference type="STRING" id="629741.GCWU000324_01242"/>
<reference evidence="1" key="1">
    <citation type="submission" date="2009-04" db="EMBL/GenBank/DDBJ databases">
        <authorList>
            <person name="Weinstock G."/>
            <person name="Sodergren E."/>
            <person name="Clifton S."/>
            <person name="Fulton L."/>
            <person name="Fulton B."/>
            <person name="Courtney L."/>
            <person name="Fronick C."/>
            <person name="Harrison M."/>
            <person name="Strong C."/>
            <person name="Farmer C."/>
            <person name="Delahaunty K."/>
            <person name="Markovic C."/>
            <person name="Hall O."/>
            <person name="Minx P."/>
            <person name="Tomlinson C."/>
            <person name="Mitreva M."/>
            <person name="Nelson J."/>
            <person name="Hou S."/>
            <person name="Wollam A."/>
            <person name="Pepin K.H."/>
            <person name="Johnson M."/>
            <person name="Bhonagiri V."/>
            <person name="Nash W.E."/>
            <person name="Warren W."/>
            <person name="Chinwalla A."/>
            <person name="Mardis E.R."/>
            <person name="Wilson R.K."/>
        </authorList>
    </citation>
    <scope>NUCLEOTIDE SEQUENCE [LARGE SCALE GENOMIC DNA]</scope>
    <source>
        <strain evidence="1">ATCC 51147</strain>
    </source>
</reference>
<name>C4GGH4_9NEIS</name>
<dbReference type="GeneID" id="84906523"/>
<dbReference type="Proteomes" id="UP000003009">
    <property type="component" value="Unassembled WGS sequence"/>
</dbReference>
<organism evidence="1 2">
    <name type="scientific">Kingella oralis ATCC 51147</name>
    <dbReference type="NCBI Taxonomy" id="629741"/>
    <lineage>
        <taxon>Bacteria</taxon>
        <taxon>Pseudomonadati</taxon>
        <taxon>Pseudomonadota</taxon>
        <taxon>Betaproteobacteria</taxon>
        <taxon>Neisseriales</taxon>
        <taxon>Neisseriaceae</taxon>
        <taxon>Kingella</taxon>
    </lineage>
</organism>